<evidence type="ECO:0000259" key="3">
    <source>
        <dbReference type="Pfam" id="PF02678"/>
    </source>
</evidence>
<feature type="domain" description="Pirin C-terminal" evidence="4">
    <location>
        <begin position="204"/>
        <end position="284"/>
    </location>
</feature>
<dbReference type="PANTHER" id="PTHR43594:SF1">
    <property type="entry name" value="QUERCETIN 2,3-DIOXYGENASE PA2418-RELATED"/>
    <property type="match status" value="1"/>
</dbReference>
<dbReference type="RefSeq" id="WP_191323188.1">
    <property type="nucleotide sequence ID" value="NZ_BMZP01000003.1"/>
</dbReference>
<dbReference type="Gene3D" id="2.60.120.10">
    <property type="entry name" value="Jelly Rolls"/>
    <property type="match status" value="2"/>
</dbReference>
<evidence type="ECO:0000256" key="1">
    <source>
        <dbReference type="ARBA" id="ARBA00008416"/>
    </source>
</evidence>
<feature type="domain" description="Pirin N-terminal" evidence="3">
    <location>
        <begin position="29"/>
        <end position="129"/>
    </location>
</feature>
<dbReference type="InterPro" id="IPR012093">
    <property type="entry name" value="Pirin"/>
</dbReference>
<evidence type="ECO:0000259" key="4">
    <source>
        <dbReference type="Pfam" id="PF05726"/>
    </source>
</evidence>
<dbReference type="InterPro" id="IPR003829">
    <property type="entry name" value="Pirin_N_dom"/>
</dbReference>
<dbReference type="EMBL" id="JBHRYE010000007">
    <property type="protein sequence ID" value="MFC3670503.1"/>
    <property type="molecule type" value="Genomic_DNA"/>
</dbReference>
<comment type="caution">
    <text evidence="5">The sequence shown here is derived from an EMBL/GenBank/DDBJ whole genome shotgun (WGS) entry which is preliminary data.</text>
</comment>
<dbReference type="InterPro" id="IPR011051">
    <property type="entry name" value="RmlC_Cupin_sf"/>
</dbReference>
<dbReference type="Proteomes" id="UP001595683">
    <property type="component" value="Unassembled WGS sequence"/>
</dbReference>
<sequence length="288" mass="30855">MTTPTLRTIRRLHPAYRDDIGDLVTHRPLPGPSLDRLGAFLFLNHHGPQVYPAPNRGLPFGPHPHRGFETVTFILEGELTHRDTGGHESTILAGGVQWMTAGRGLIHAEISSEEFKRQGGPLEILQLWVNLPARLKLTAPRYTGVQADAVPVLVEDEGRVRLHLVAGTHGGATGPVDSLTGVFMSFAYMARGGVLSLGDLGGRDVFLYVVRGTVAVAGAAAPAFHLVELTPGERLDLVAEQDSVILLGHADPIDEPVVAHGPFVMNSVAEIHQAYADFQAGQFGTMAG</sequence>
<dbReference type="PIRSF" id="PIRSF006232">
    <property type="entry name" value="Pirin"/>
    <property type="match status" value="1"/>
</dbReference>
<evidence type="ECO:0000313" key="6">
    <source>
        <dbReference type="Proteomes" id="UP001595683"/>
    </source>
</evidence>
<dbReference type="Pfam" id="PF02678">
    <property type="entry name" value="Pirin"/>
    <property type="match status" value="1"/>
</dbReference>
<keyword evidence="6" id="KW-1185">Reference proteome</keyword>
<gene>
    <name evidence="5" type="ORF">ACFOOT_03610</name>
</gene>
<evidence type="ECO:0000256" key="2">
    <source>
        <dbReference type="RuleBase" id="RU003457"/>
    </source>
</evidence>
<dbReference type="InterPro" id="IPR008778">
    <property type="entry name" value="Pirin_C_dom"/>
</dbReference>
<evidence type="ECO:0000313" key="5">
    <source>
        <dbReference type="EMBL" id="MFC3670503.1"/>
    </source>
</evidence>
<name>A0ABV7UZB0_9SPHN</name>
<comment type="similarity">
    <text evidence="1 2">Belongs to the pirin family.</text>
</comment>
<dbReference type="SUPFAM" id="SSF51182">
    <property type="entry name" value="RmlC-like cupins"/>
    <property type="match status" value="1"/>
</dbReference>
<dbReference type="Pfam" id="PF05726">
    <property type="entry name" value="Pirin_C"/>
    <property type="match status" value="1"/>
</dbReference>
<organism evidence="5 6">
    <name type="scientific">Novosphingobium pokkalii</name>
    <dbReference type="NCBI Taxonomy" id="1770194"/>
    <lineage>
        <taxon>Bacteria</taxon>
        <taxon>Pseudomonadati</taxon>
        <taxon>Pseudomonadota</taxon>
        <taxon>Alphaproteobacteria</taxon>
        <taxon>Sphingomonadales</taxon>
        <taxon>Sphingomonadaceae</taxon>
        <taxon>Novosphingobium</taxon>
    </lineage>
</organism>
<accession>A0ABV7UZB0</accession>
<proteinExistence type="inferred from homology"/>
<reference evidence="6" key="1">
    <citation type="journal article" date="2019" name="Int. J. Syst. Evol. Microbiol.">
        <title>The Global Catalogue of Microorganisms (GCM) 10K type strain sequencing project: providing services to taxonomists for standard genome sequencing and annotation.</title>
        <authorList>
            <consortium name="The Broad Institute Genomics Platform"/>
            <consortium name="The Broad Institute Genome Sequencing Center for Infectious Disease"/>
            <person name="Wu L."/>
            <person name="Ma J."/>
        </authorList>
    </citation>
    <scope>NUCLEOTIDE SEQUENCE [LARGE SCALE GENOMIC DNA]</scope>
    <source>
        <strain evidence="6">KCTC 42224</strain>
    </source>
</reference>
<protein>
    <submittedName>
        <fullName evidence="5">Pirin family protein</fullName>
    </submittedName>
</protein>
<dbReference type="InterPro" id="IPR053186">
    <property type="entry name" value="QDO-related"/>
</dbReference>
<dbReference type="InterPro" id="IPR014710">
    <property type="entry name" value="RmlC-like_jellyroll"/>
</dbReference>
<dbReference type="PANTHER" id="PTHR43594">
    <property type="entry name" value="QUERCETIN 2,3-DIOXYGENASE"/>
    <property type="match status" value="1"/>
</dbReference>
<dbReference type="CDD" id="cd02909">
    <property type="entry name" value="cupin_pirin_N"/>
    <property type="match status" value="1"/>
</dbReference>